<feature type="chain" id="PRO_5016315710" evidence="1">
    <location>
        <begin position="19"/>
        <end position="282"/>
    </location>
</feature>
<accession>A0A318UI13</accession>
<evidence type="ECO:0000256" key="1">
    <source>
        <dbReference type="SAM" id="SignalP"/>
    </source>
</evidence>
<comment type="caution">
    <text evidence="2">The sequence shown here is derived from an EMBL/GenBank/DDBJ whole genome shotgun (WGS) entry which is preliminary data.</text>
</comment>
<dbReference type="EMBL" id="QKLU01000003">
    <property type="protein sequence ID" value="PYF74698.1"/>
    <property type="molecule type" value="Genomic_DNA"/>
</dbReference>
<feature type="signal peptide" evidence="1">
    <location>
        <begin position="1"/>
        <end position="18"/>
    </location>
</feature>
<gene>
    <name evidence="2" type="ORF">B0O44_103144</name>
</gene>
<dbReference type="Gene3D" id="3.40.50.10610">
    <property type="entry name" value="ABC-type transport auxiliary lipoprotein component"/>
    <property type="match status" value="1"/>
</dbReference>
<reference evidence="2 3" key="1">
    <citation type="submission" date="2018-06" db="EMBL/GenBank/DDBJ databases">
        <title>Genomic Encyclopedia of Archaeal and Bacterial Type Strains, Phase II (KMG-II): from individual species to whole genera.</title>
        <authorList>
            <person name="Goeker M."/>
        </authorList>
    </citation>
    <scope>NUCLEOTIDE SEQUENCE [LARGE SCALE GENOMIC DNA]</scope>
    <source>
        <strain evidence="2 3">DSM 27372</strain>
    </source>
</reference>
<proteinExistence type="predicted"/>
<evidence type="ECO:0000313" key="3">
    <source>
        <dbReference type="Proteomes" id="UP000248198"/>
    </source>
</evidence>
<protein>
    <submittedName>
        <fullName evidence="2">Uncharacterized protein</fullName>
    </submittedName>
</protein>
<dbReference type="RefSeq" id="WP_211321346.1">
    <property type="nucleotide sequence ID" value="NZ_QKLU01000003.1"/>
</dbReference>
<name>A0A318UI13_9SPHI</name>
<evidence type="ECO:0000313" key="2">
    <source>
        <dbReference type="EMBL" id="PYF74698.1"/>
    </source>
</evidence>
<dbReference type="Proteomes" id="UP000248198">
    <property type="component" value="Unassembled WGS sequence"/>
</dbReference>
<dbReference type="AlphaFoldDB" id="A0A318UI13"/>
<organism evidence="2 3">
    <name type="scientific">Pedobacter nutrimenti</name>
    <dbReference type="NCBI Taxonomy" id="1241337"/>
    <lineage>
        <taxon>Bacteria</taxon>
        <taxon>Pseudomonadati</taxon>
        <taxon>Bacteroidota</taxon>
        <taxon>Sphingobacteriia</taxon>
        <taxon>Sphingobacteriales</taxon>
        <taxon>Sphingobacteriaceae</taxon>
        <taxon>Pedobacter</taxon>
    </lineage>
</organism>
<keyword evidence="3" id="KW-1185">Reference proteome</keyword>
<keyword evidence="1" id="KW-0732">Signal</keyword>
<sequence>MKKMLALLFAISTVSVCAQTKKIDKIIKKDHSVIEATVSKISDKSIEYVFSGETLVNSLDVSQIVRIEFANGRKQNFNSAPAEAPSPKPIAESVSKSASPEVQILKPNTIAVLPAPFVNSENLSSSEEMAKFAQSDIYNKLVAKLTNIFPLVVQDVRTTNSLLRKAGIDYKNIDETPIEDLQRILGVDNILAAKVSYSLKTMQTSTGFGSTNAKVEDHKIKGTDFSSANSTTSSLYDYNVYFDFYKNTSKIYTETRSPVFKTKDAWMDSISYLLKRCPIYKK</sequence>